<gene>
    <name evidence="2" type="ORF">NP493_11g06006</name>
</gene>
<reference evidence="2" key="1">
    <citation type="journal article" date="2023" name="Mol. Biol. Evol.">
        <title>Third-Generation Sequencing Reveals the Adaptive Role of the Epigenome in Three Deep-Sea Polychaetes.</title>
        <authorList>
            <person name="Perez M."/>
            <person name="Aroh O."/>
            <person name="Sun Y."/>
            <person name="Lan Y."/>
            <person name="Juniper S.K."/>
            <person name="Young C.R."/>
            <person name="Angers B."/>
            <person name="Qian P.Y."/>
        </authorList>
    </citation>
    <scope>NUCLEOTIDE SEQUENCE</scope>
    <source>
        <strain evidence="2">R07B-5</strain>
    </source>
</reference>
<dbReference type="Proteomes" id="UP001209878">
    <property type="component" value="Unassembled WGS sequence"/>
</dbReference>
<feature type="compositionally biased region" description="Basic and acidic residues" evidence="1">
    <location>
        <begin position="133"/>
        <end position="142"/>
    </location>
</feature>
<dbReference type="EMBL" id="JAODUO010000010">
    <property type="protein sequence ID" value="KAK2193591.1"/>
    <property type="molecule type" value="Genomic_DNA"/>
</dbReference>
<sequence>MGIKQPAHDGPAIDETIFDDFSYLSPARRCLPLAGTSIDLLVGYDHAYLFTALHTISAPTNAERHPGAAYVRLGWTIYGGIIPQPRAVVSNVSSVNHARRLEEEDDLKTLFYSDVAGVKLTSATTKNWPKPSSETRQKNDRDHRRRKNPSTHAVDTRMRFLSTKRKQLRGSTNRKTH</sequence>
<evidence type="ECO:0000313" key="3">
    <source>
        <dbReference type="Proteomes" id="UP001209878"/>
    </source>
</evidence>
<protein>
    <submittedName>
        <fullName evidence="2">Uncharacterized protein</fullName>
    </submittedName>
</protein>
<keyword evidence="3" id="KW-1185">Reference proteome</keyword>
<feature type="compositionally biased region" description="Polar residues" evidence="1">
    <location>
        <begin position="123"/>
        <end position="132"/>
    </location>
</feature>
<accession>A0AAD9PEY3</accession>
<evidence type="ECO:0000256" key="1">
    <source>
        <dbReference type="SAM" id="MobiDB-lite"/>
    </source>
</evidence>
<name>A0AAD9PEY3_RIDPI</name>
<feature type="region of interest" description="Disordered" evidence="1">
    <location>
        <begin position="123"/>
        <end position="155"/>
    </location>
</feature>
<dbReference type="AlphaFoldDB" id="A0AAD9PEY3"/>
<evidence type="ECO:0000313" key="2">
    <source>
        <dbReference type="EMBL" id="KAK2193591.1"/>
    </source>
</evidence>
<comment type="caution">
    <text evidence="2">The sequence shown here is derived from an EMBL/GenBank/DDBJ whole genome shotgun (WGS) entry which is preliminary data.</text>
</comment>
<organism evidence="2 3">
    <name type="scientific">Ridgeia piscesae</name>
    <name type="common">Tubeworm</name>
    <dbReference type="NCBI Taxonomy" id="27915"/>
    <lineage>
        <taxon>Eukaryota</taxon>
        <taxon>Metazoa</taxon>
        <taxon>Spiralia</taxon>
        <taxon>Lophotrochozoa</taxon>
        <taxon>Annelida</taxon>
        <taxon>Polychaeta</taxon>
        <taxon>Sedentaria</taxon>
        <taxon>Canalipalpata</taxon>
        <taxon>Sabellida</taxon>
        <taxon>Siboglinidae</taxon>
        <taxon>Ridgeia</taxon>
    </lineage>
</organism>
<proteinExistence type="predicted"/>